<evidence type="ECO:0000256" key="2">
    <source>
        <dbReference type="ARBA" id="ARBA00006275"/>
    </source>
</evidence>
<evidence type="ECO:0000256" key="5">
    <source>
        <dbReference type="ARBA" id="ARBA00023237"/>
    </source>
</evidence>
<keyword evidence="5" id="KW-0998">Cell outer membrane</keyword>
<feature type="domain" description="RagB/SusD" evidence="7">
    <location>
        <begin position="303"/>
        <end position="439"/>
    </location>
</feature>
<dbReference type="Gene3D" id="1.25.40.390">
    <property type="match status" value="1"/>
</dbReference>
<dbReference type="InterPro" id="IPR011990">
    <property type="entry name" value="TPR-like_helical_dom_sf"/>
</dbReference>
<evidence type="ECO:0000256" key="3">
    <source>
        <dbReference type="ARBA" id="ARBA00022729"/>
    </source>
</evidence>
<evidence type="ECO:0000313" key="10">
    <source>
        <dbReference type="Proteomes" id="UP000051950"/>
    </source>
</evidence>
<evidence type="ECO:0000259" key="8">
    <source>
        <dbReference type="Pfam" id="PF14322"/>
    </source>
</evidence>
<dbReference type="AlphaFoldDB" id="A0A0T5VL35"/>
<dbReference type="Proteomes" id="UP000051950">
    <property type="component" value="Unassembled WGS sequence"/>
</dbReference>
<keyword evidence="10" id="KW-1185">Reference proteome</keyword>
<evidence type="ECO:0008006" key="11">
    <source>
        <dbReference type="Google" id="ProtNLM"/>
    </source>
</evidence>
<dbReference type="Pfam" id="PF07980">
    <property type="entry name" value="SusD_RagB"/>
    <property type="match status" value="2"/>
</dbReference>
<feature type="domain" description="SusD-like N-terminal" evidence="8">
    <location>
        <begin position="22"/>
        <end position="220"/>
    </location>
</feature>
<dbReference type="CDD" id="cd08977">
    <property type="entry name" value="SusD"/>
    <property type="match status" value="1"/>
</dbReference>
<name>A0A0T5VL35_9SPHI</name>
<comment type="caution">
    <text evidence="9">The sequence shown here is derived from an EMBL/GenBank/DDBJ whole genome shotgun (WGS) entry which is preliminary data.</text>
</comment>
<sequence length="634" mass="69189">MKNKYILAFLFVMGLSSSCKKFLDTEPTDFYSPSNYYQTADQLQVALNGIYSNMMYERMYGQVLNFNFVSATDEMLPNRPVNGEARGLYYSYDAGHAYVADVWRWPYLGINNANVLIDNINKPTMDEKQRGYIKGQALFLRAYNYFILTTNFGEVPIILHSPGISETNIPASSQAAVYAQIVADLKEAETLLQGRTAAALGYNDQVTITAVQAMLARVYLYWAGYPTNDATKYADAVVYADKVINSGLHGLNPDYKQVFINLCQDKYDVKEDILEWGSAGAAAGVTNKTGNDIGNFVGIQSAILNVNGVFDPASYSAVGWVQTTKKLFDSYEVEPSSTLVNKASLDTRRDWNCADFIWTVNTTTATRIKTDKPNPWQMMCGKFRREYCPDASKNLGTYNINWPVIRYSDVLLMKAEAENQVNGPTSAAYDAINQVRKRAYGTMYGNIVKNITIVTGGSGYSAANPPVVTISGGGGSGATAVAVVSTAGAVTGIKLTSRGNLTAAGPYFTNAPTVTIAAPTTGVTATATATITNGNEYLLTPGLNKADFQLAIRDERMRELCFEAYRKADLIRWGNFVGDMQAFANYATANGVSATTGNAIGYSGITGITQRHVLLPKPTYELNLNKALVQNPGY</sequence>
<evidence type="ECO:0000259" key="7">
    <source>
        <dbReference type="Pfam" id="PF07980"/>
    </source>
</evidence>
<dbReference type="RefSeq" id="WP_057933779.1">
    <property type="nucleotide sequence ID" value="NZ_LMZQ01000016.1"/>
</dbReference>
<evidence type="ECO:0000313" key="9">
    <source>
        <dbReference type="EMBL" id="KRT14555.1"/>
    </source>
</evidence>
<dbReference type="GO" id="GO:0009279">
    <property type="term" value="C:cell outer membrane"/>
    <property type="evidence" value="ECO:0007669"/>
    <property type="project" value="UniProtKB-SubCell"/>
</dbReference>
<feature type="signal peptide" evidence="6">
    <location>
        <begin position="1"/>
        <end position="21"/>
    </location>
</feature>
<organism evidence="9 10">
    <name type="scientific">Pedobacter ginsenosidimutans</name>
    <dbReference type="NCBI Taxonomy" id="687842"/>
    <lineage>
        <taxon>Bacteria</taxon>
        <taxon>Pseudomonadati</taxon>
        <taxon>Bacteroidota</taxon>
        <taxon>Sphingobacteriia</taxon>
        <taxon>Sphingobacteriales</taxon>
        <taxon>Sphingobacteriaceae</taxon>
        <taxon>Pedobacter</taxon>
    </lineage>
</organism>
<accession>A0A0T5VL35</accession>
<keyword evidence="4" id="KW-0472">Membrane</keyword>
<dbReference type="EMBL" id="LMZQ01000016">
    <property type="protein sequence ID" value="KRT14555.1"/>
    <property type="molecule type" value="Genomic_DNA"/>
</dbReference>
<evidence type="ECO:0000256" key="6">
    <source>
        <dbReference type="SAM" id="SignalP"/>
    </source>
</evidence>
<feature type="domain" description="RagB/SusD" evidence="7">
    <location>
        <begin position="528"/>
        <end position="634"/>
    </location>
</feature>
<dbReference type="Pfam" id="PF14322">
    <property type="entry name" value="SusD-like_3"/>
    <property type="match status" value="1"/>
</dbReference>
<comment type="similarity">
    <text evidence="2">Belongs to the SusD family.</text>
</comment>
<evidence type="ECO:0000256" key="1">
    <source>
        <dbReference type="ARBA" id="ARBA00004442"/>
    </source>
</evidence>
<protein>
    <recommendedName>
        <fullName evidence="11">RagB/SusD family nutrient uptake outer membrane protein</fullName>
    </recommendedName>
</protein>
<dbReference type="InterPro" id="IPR033985">
    <property type="entry name" value="SusD-like_N"/>
</dbReference>
<dbReference type="STRING" id="687842.ASU31_18585"/>
<comment type="subcellular location">
    <subcellularLocation>
        <location evidence="1">Cell outer membrane</location>
    </subcellularLocation>
</comment>
<reference evidence="9 10" key="1">
    <citation type="submission" date="2015-11" db="EMBL/GenBank/DDBJ databases">
        <title>Sequence of Pedobacter ginsenosidimutans.</title>
        <authorList>
            <person name="Carson E."/>
            <person name="Keyser V."/>
            <person name="Newman J."/>
            <person name="Miller J."/>
        </authorList>
    </citation>
    <scope>NUCLEOTIDE SEQUENCE [LARGE SCALE GENOMIC DNA]</scope>
    <source>
        <strain evidence="9 10">KACC 14530</strain>
    </source>
</reference>
<dbReference type="OrthoDB" id="5694214at2"/>
<proteinExistence type="inferred from homology"/>
<dbReference type="SUPFAM" id="SSF48452">
    <property type="entry name" value="TPR-like"/>
    <property type="match status" value="1"/>
</dbReference>
<evidence type="ECO:0000256" key="4">
    <source>
        <dbReference type="ARBA" id="ARBA00023136"/>
    </source>
</evidence>
<dbReference type="InterPro" id="IPR012944">
    <property type="entry name" value="SusD_RagB_dom"/>
</dbReference>
<dbReference type="PROSITE" id="PS51257">
    <property type="entry name" value="PROKAR_LIPOPROTEIN"/>
    <property type="match status" value="1"/>
</dbReference>
<feature type="chain" id="PRO_5006665343" description="RagB/SusD family nutrient uptake outer membrane protein" evidence="6">
    <location>
        <begin position="22"/>
        <end position="634"/>
    </location>
</feature>
<gene>
    <name evidence="9" type="ORF">ASU31_18585</name>
</gene>
<keyword evidence="3 6" id="KW-0732">Signal</keyword>